<protein>
    <submittedName>
        <fullName evidence="5">Coenzyme F420-reducing hydrogenase, beta subunit</fullName>
    </submittedName>
</protein>
<feature type="domain" description="4Fe-4S ferredoxin-type" evidence="4">
    <location>
        <begin position="3"/>
        <end position="32"/>
    </location>
</feature>
<evidence type="ECO:0000256" key="1">
    <source>
        <dbReference type="ARBA" id="ARBA00022723"/>
    </source>
</evidence>
<evidence type="ECO:0000313" key="6">
    <source>
        <dbReference type="Proteomes" id="UP000184436"/>
    </source>
</evidence>
<evidence type="ECO:0000259" key="4">
    <source>
        <dbReference type="PROSITE" id="PS51379"/>
    </source>
</evidence>
<dbReference type="SUPFAM" id="SSF54862">
    <property type="entry name" value="4Fe-4S ferredoxins"/>
    <property type="match status" value="1"/>
</dbReference>
<evidence type="ECO:0000313" key="5">
    <source>
        <dbReference type="EMBL" id="SHF44699.1"/>
    </source>
</evidence>
<dbReference type="Pfam" id="PF12838">
    <property type="entry name" value="Fer4_7"/>
    <property type="match status" value="1"/>
</dbReference>
<dbReference type="GO" id="GO:0046872">
    <property type="term" value="F:metal ion binding"/>
    <property type="evidence" value="ECO:0007669"/>
    <property type="project" value="UniProtKB-KW"/>
</dbReference>
<dbReference type="RefSeq" id="WP_051572918.1">
    <property type="nucleotide sequence ID" value="NZ_FQVD01000020.1"/>
</dbReference>
<evidence type="ECO:0000256" key="2">
    <source>
        <dbReference type="ARBA" id="ARBA00023004"/>
    </source>
</evidence>
<dbReference type="STRING" id="871325.SAMN05444349_12021"/>
<gene>
    <name evidence="5" type="ORF">SAMN05444349_12021</name>
</gene>
<keyword evidence="2" id="KW-0408">Iron</keyword>
<keyword evidence="6" id="KW-1185">Reference proteome</keyword>
<dbReference type="PROSITE" id="PS00198">
    <property type="entry name" value="4FE4S_FER_1"/>
    <property type="match status" value="1"/>
</dbReference>
<dbReference type="OrthoDB" id="9813230at2"/>
<keyword evidence="1" id="KW-0479">Metal-binding</keyword>
<dbReference type="InterPro" id="IPR007525">
    <property type="entry name" value="FrhB_FdhB_C"/>
</dbReference>
<name>A0A1M5BQC3_9BACE</name>
<dbReference type="Proteomes" id="UP000184436">
    <property type="component" value="Unassembled WGS sequence"/>
</dbReference>
<dbReference type="Pfam" id="PF04432">
    <property type="entry name" value="FrhB_FdhB_C"/>
    <property type="match status" value="1"/>
</dbReference>
<dbReference type="InterPro" id="IPR017900">
    <property type="entry name" value="4Fe4S_Fe_S_CS"/>
</dbReference>
<keyword evidence="3" id="KW-0411">Iron-sulfur</keyword>
<accession>A0A1M5BQC3</accession>
<sequence length="379" mass="43607">MSNISIILPHNCCGCEACLNICPTNAIKMDADLEGFLYPSVDNCKCIDCGICLEACKDSIPFNNELQNIYSYYSVNEDVRSRSSSGGAFSMIAEIILNKGGVVYGAGFNSDYTELIHVKVTTFDELDNIRRSKFIQSRKSDIYTDVQQKLDSGVIVLFTGTPCEVGGLKTYLQKDYDSLYTCDLICGCVSSPKVYKKYIDEMKQNFKSEVVFVNFKDKRNGWRNKAISINFSNGEEYYNSILDDYYVVSFHSRFNIRPSCFNCKYRSLLRISDFTLGDFWGIENIDKTQDDNKGVSFVLVNTRKGTDLLAKNEDLHFLKLDLEEYSIKYNSRIDKNPELEDWSMRKAFYKDLENSSFSVVAEKYLREIKEKRKLRKMQK</sequence>
<reference evidence="5 6" key="1">
    <citation type="submission" date="2016-11" db="EMBL/GenBank/DDBJ databases">
        <authorList>
            <person name="Jaros S."/>
            <person name="Januszkiewicz K."/>
            <person name="Wedrychowicz H."/>
        </authorList>
    </citation>
    <scope>NUCLEOTIDE SEQUENCE [LARGE SCALE GENOMIC DNA]</scope>
    <source>
        <strain evidence="5 6">DSM 26883</strain>
    </source>
</reference>
<dbReference type="InterPro" id="IPR017896">
    <property type="entry name" value="4Fe4S_Fe-S-bd"/>
</dbReference>
<dbReference type="PROSITE" id="PS51379">
    <property type="entry name" value="4FE4S_FER_2"/>
    <property type="match status" value="2"/>
</dbReference>
<organism evidence="5 6">
    <name type="scientific">Bacteroides faecichinchillae</name>
    <dbReference type="NCBI Taxonomy" id="871325"/>
    <lineage>
        <taxon>Bacteria</taxon>
        <taxon>Pseudomonadati</taxon>
        <taxon>Bacteroidota</taxon>
        <taxon>Bacteroidia</taxon>
        <taxon>Bacteroidales</taxon>
        <taxon>Bacteroidaceae</taxon>
        <taxon>Bacteroides</taxon>
    </lineage>
</organism>
<evidence type="ECO:0000256" key="3">
    <source>
        <dbReference type="ARBA" id="ARBA00023014"/>
    </source>
</evidence>
<dbReference type="PANTHER" id="PTHR43193:SF2">
    <property type="entry name" value="POLYFERREDOXIN PROTEIN FWDF"/>
    <property type="match status" value="1"/>
</dbReference>
<dbReference type="InterPro" id="IPR052977">
    <property type="entry name" value="Polyferredoxin-like_ET"/>
</dbReference>
<proteinExistence type="predicted"/>
<dbReference type="GO" id="GO:0051536">
    <property type="term" value="F:iron-sulfur cluster binding"/>
    <property type="evidence" value="ECO:0007669"/>
    <property type="project" value="UniProtKB-KW"/>
</dbReference>
<dbReference type="PANTHER" id="PTHR43193">
    <property type="match status" value="1"/>
</dbReference>
<dbReference type="EMBL" id="FQVD01000020">
    <property type="protein sequence ID" value="SHF44699.1"/>
    <property type="molecule type" value="Genomic_DNA"/>
</dbReference>
<feature type="domain" description="4Fe-4S ferredoxin-type" evidence="4">
    <location>
        <begin position="37"/>
        <end position="65"/>
    </location>
</feature>
<dbReference type="Gene3D" id="3.30.70.20">
    <property type="match status" value="1"/>
</dbReference>
<dbReference type="AlphaFoldDB" id="A0A1M5BQC3"/>